<evidence type="ECO:0000256" key="3">
    <source>
        <dbReference type="ARBA" id="ARBA00022842"/>
    </source>
</evidence>
<dbReference type="GO" id="GO:0008934">
    <property type="term" value="F:inositol monophosphate 1-phosphatase activity"/>
    <property type="evidence" value="ECO:0007669"/>
    <property type="project" value="TreeGrafter"/>
</dbReference>
<proteinExistence type="predicted"/>
<dbReference type="GO" id="GO:0046854">
    <property type="term" value="P:phosphatidylinositol phosphate biosynthetic process"/>
    <property type="evidence" value="ECO:0007669"/>
    <property type="project" value="InterPro"/>
</dbReference>
<evidence type="ECO:0000256" key="1">
    <source>
        <dbReference type="ARBA" id="ARBA00022723"/>
    </source>
</evidence>
<dbReference type="PANTHER" id="PTHR20854">
    <property type="entry name" value="INOSITOL MONOPHOSPHATASE"/>
    <property type="match status" value="1"/>
</dbReference>
<dbReference type="SUPFAM" id="SSF56655">
    <property type="entry name" value="Carbohydrate phosphatase"/>
    <property type="match status" value="1"/>
</dbReference>
<comment type="caution">
    <text evidence="4">The sequence shown here is derived from an EMBL/GenBank/DDBJ whole genome shotgun (WGS) entry which is preliminary data.</text>
</comment>
<dbReference type="EMBL" id="LAZR01000030">
    <property type="protein sequence ID" value="KKO02506.1"/>
    <property type="molecule type" value="Genomic_DNA"/>
</dbReference>
<dbReference type="AlphaFoldDB" id="A0A0F9VBG4"/>
<name>A0A0F9VBG4_9ZZZZ</name>
<accession>A0A0F9VBG4</accession>
<dbReference type="InterPro" id="IPR020583">
    <property type="entry name" value="Inositol_monoP_metal-BS"/>
</dbReference>
<keyword evidence="1" id="KW-0479">Metal-binding</keyword>
<dbReference type="GO" id="GO:0007165">
    <property type="term" value="P:signal transduction"/>
    <property type="evidence" value="ECO:0007669"/>
    <property type="project" value="TreeGrafter"/>
</dbReference>
<evidence type="ECO:0000313" key="4">
    <source>
        <dbReference type="EMBL" id="KKO02506.1"/>
    </source>
</evidence>
<dbReference type="PROSITE" id="PS00630">
    <property type="entry name" value="IMP_2"/>
    <property type="match status" value="1"/>
</dbReference>
<dbReference type="GO" id="GO:0006020">
    <property type="term" value="P:inositol metabolic process"/>
    <property type="evidence" value="ECO:0007669"/>
    <property type="project" value="TreeGrafter"/>
</dbReference>
<dbReference type="PRINTS" id="PR00377">
    <property type="entry name" value="IMPHPHTASES"/>
</dbReference>
<dbReference type="PROSITE" id="PS00629">
    <property type="entry name" value="IMP_1"/>
    <property type="match status" value="1"/>
</dbReference>
<dbReference type="InterPro" id="IPR000760">
    <property type="entry name" value="Inositol_monophosphatase-like"/>
</dbReference>
<dbReference type="GO" id="GO:0046872">
    <property type="term" value="F:metal ion binding"/>
    <property type="evidence" value="ECO:0007669"/>
    <property type="project" value="UniProtKB-KW"/>
</dbReference>
<dbReference type="InterPro" id="IPR020550">
    <property type="entry name" value="Inositol_monophosphatase_CS"/>
</dbReference>
<dbReference type="Pfam" id="PF00459">
    <property type="entry name" value="Inositol_P"/>
    <property type="match status" value="1"/>
</dbReference>
<dbReference type="Gene3D" id="3.40.190.80">
    <property type="match status" value="1"/>
</dbReference>
<keyword evidence="3" id="KW-0460">Magnesium</keyword>
<evidence type="ECO:0000256" key="2">
    <source>
        <dbReference type="ARBA" id="ARBA00022801"/>
    </source>
</evidence>
<evidence type="ECO:0008006" key="5">
    <source>
        <dbReference type="Google" id="ProtNLM"/>
    </source>
</evidence>
<protein>
    <recommendedName>
        <fullName evidence="5">Inositol monophosphatase</fullName>
    </recommendedName>
</protein>
<sequence>MTQTTQTLPAPLPPVLTAAQQTHVINVLRRAARAEVLPRFRNLAPADIDTKSGPHDLVTAADLAAEAMITRALAKAYPDALIVGEEAVSADPALQDKIAEAPLAFILDPIDGTSNFTHGLSIFGMILAVTRFGKPAFGVIYDPVNDDWVIADDTSTPRFERALGLSRPLRVGMGKQIEDLSGFVPLGNFSKELRVKVAGTLPSFAKVNSLRCSAHEYRTVAQGHADFILSGTLHPWDHAAGALICAQAGAHVEMLSGGPYDATLRTGHILVAPDKTTWNRLRKVFAFLADD</sequence>
<keyword evidence="2" id="KW-0378">Hydrolase</keyword>
<organism evidence="4">
    <name type="scientific">marine sediment metagenome</name>
    <dbReference type="NCBI Taxonomy" id="412755"/>
    <lineage>
        <taxon>unclassified sequences</taxon>
        <taxon>metagenomes</taxon>
        <taxon>ecological metagenomes</taxon>
    </lineage>
</organism>
<dbReference type="PANTHER" id="PTHR20854:SF4">
    <property type="entry name" value="INOSITOL-1-MONOPHOSPHATASE-RELATED"/>
    <property type="match status" value="1"/>
</dbReference>
<gene>
    <name evidence="4" type="ORF">LCGC14_0104610</name>
</gene>
<dbReference type="Gene3D" id="3.30.540.10">
    <property type="entry name" value="Fructose-1,6-Bisphosphatase, subunit A, domain 1"/>
    <property type="match status" value="1"/>
</dbReference>
<reference evidence="4" key="1">
    <citation type="journal article" date="2015" name="Nature">
        <title>Complex archaea that bridge the gap between prokaryotes and eukaryotes.</title>
        <authorList>
            <person name="Spang A."/>
            <person name="Saw J.H."/>
            <person name="Jorgensen S.L."/>
            <person name="Zaremba-Niedzwiedzka K."/>
            <person name="Martijn J."/>
            <person name="Lind A.E."/>
            <person name="van Eijk R."/>
            <person name="Schleper C."/>
            <person name="Guy L."/>
            <person name="Ettema T.J."/>
        </authorList>
    </citation>
    <scope>NUCLEOTIDE SEQUENCE</scope>
</reference>